<dbReference type="Pfam" id="PF08241">
    <property type="entry name" value="Methyltransf_11"/>
    <property type="match status" value="1"/>
</dbReference>
<protein>
    <submittedName>
        <fullName evidence="2">SAM-dependent methyltransferase</fullName>
    </submittedName>
</protein>
<dbReference type="GO" id="GO:0032259">
    <property type="term" value="P:methylation"/>
    <property type="evidence" value="ECO:0007669"/>
    <property type="project" value="UniProtKB-KW"/>
</dbReference>
<name>A0A6N4DHS2_9GAMM</name>
<keyword evidence="2" id="KW-0808">Transferase</keyword>
<dbReference type="AlphaFoldDB" id="A0A6N4DHS2"/>
<keyword evidence="2" id="KW-0489">Methyltransferase</keyword>
<gene>
    <name evidence="2" type="ORF">C9928_05805</name>
</gene>
<comment type="caution">
    <text evidence="2">The sequence shown here is derived from an EMBL/GenBank/DDBJ whole genome shotgun (WGS) entry which is preliminary data.</text>
</comment>
<dbReference type="EMBL" id="PYVG01000039">
    <property type="protein sequence ID" value="PTB88681.1"/>
    <property type="molecule type" value="Genomic_DNA"/>
</dbReference>
<dbReference type="GO" id="GO:0008757">
    <property type="term" value="F:S-adenosylmethionine-dependent methyltransferase activity"/>
    <property type="evidence" value="ECO:0007669"/>
    <property type="project" value="InterPro"/>
</dbReference>
<proteinExistence type="predicted"/>
<dbReference type="SUPFAM" id="SSF53335">
    <property type="entry name" value="S-adenosyl-L-methionine-dependent methyltransferases"/>
    <property type="match status" value="1"/>
</dbReference>
<accession>A0A6N4DHS2</accession>
<reference evidence="2 3" key="1">
    <citation type="submission" date="2018-03" db="EMBL/GenBank/DDBJ databases">
        <title>Cross-interface Injection: A General Nanoliter Liquid Handling Method Applied to Single Cells Genome Amplification Automated Nanoliter Liquid Handling Applied to Single Cell Multiple Displacement Amplification.</title>
        <authorList>
            <person name="Yun J."/>
            <person name="Xu P."/>
            <person name="Xu J."/>
            <person name="Dai X."/>
            <person name="Wang Y."/>
            <person name="Zheng X."/>
            <person name="Cao C."/>
            <person name="Yi Q."/>
            <person name="Zhu Y."/>
            <person name="Wang L."/>
            <person name="Dong Z."/>
            <person name="Huang Y."/>
            <person name="Huang L."/>
            <person name="Du W."/>
        </authorList>
    </citation>
    <scope>NUCLEOTIDE SEQUENCE [LARGE SCALE GENOMIC DNA]</scope>
    <source>
        <strain evidence="2 3">A9-4</strain>
    </source>
</reference>
<evidence type="ECO:0000313" key="3">
    <source>
        <dbReference type="Proteomes" id="UP000241514"/>
    </source>
</evidence>
<dbReference type="Proteomes" id="UP000241514">
    <property type="component" value="Unassembled WGS sequence"/>
</dbReference>
<feature type="domain" description="Methyltransferase type 11" evidence="1">
    <location>
        <begin position="72"/>
        <end position="124"/>
    </location>
</feature>
<organism evidence="2 3">
    <name type="scientific">Pseudidiomarina aestuarii</name>
    <dbReference type="NCBI Taxonomy" id="624146"/>
    <lineage>
        <taxon>Bacteria</taxon>
        <taxon>Pseudomonadati</taxon>
        <taxon>Pseudomonadota</taxon>
        <taxon>Gammaproteobacteria</taxon>
        <taxon>Alteromonadales</taxon>
        <taxon>Idiomarinaceae</taxon>
        <taxon>Pseudidiomarina</taxon>
    </lineage>
</organism>
<sequence length="244" mass="27826">MLKPALSESSAKAPTSWQQLAHGEWLRQQVCHVMAPFSDRIFGYHMARVGHLAKAVDLPDIRVKHQFSVAPQGQVDVRAEPTQWPFAEHALDAILQVGQLEFERDPHQFLRELTHSLIADGYLLYVGFNPLSPALLTGFWPSHLRQAPWSGRYFTKARIRDWLSLLNFEVVEHGYFAPTLLIEKLDPPDRGMQSLFKLLPKCGAMYYIVARKREYPLTLVKARKQSKARIATLPVANRTGDELC</sequence>
<dbReference type="InterPro" id="IPR029063">
    <property type="entry name" value="SAM-dependent_MTases_sf"/>
</dbReference>
<dbReference type="InterPro" id="IPR013216">
    <property type="entry name" value="Methyltransf_11"/>
</dbReference>
<evidence type="ECO:0000259" key="1">
    <source>
        <dbReference type="Pfam" id="PF08241"/>
    </source>
</evidence>
<dbReference type="Gene3D" id="3.40.50.150">
    <property type="entry name" value="Vaccinia Virus protein VP39"/>
    <property type="match status" value="1"/>
</dbReference>
<evidence type="ECO:0000313" key="2">
    <source>
        <dbReference type="EMBL" id="PTB88681.1"/>
    </source>
</evidence>